<proteinExistence type="inferred from homology"/>
<sequence length="496" mass="53186">MGFGEAENNLGEPASKTTCHHDAPSSDPRAAFRFPGQMIEFRSEAGGQDTTRHGRHAVPELLDLSLLSKADQQTNGEVYTKRSNLPRATTMKPLPIFSGLISLAAALPSSSLGTGTGTGTSKRTLSQSLCQLQTSPHPLLGCPKGTILVSPSGSGDFTSIQSAIASLPNDTSSHTILVQPANYSEQLNVTRPGPLTILGGTTFKSLLSGENLVKVHHSAANHDSSGKIQDNYFTSVLAVAPNMNASLTGNGPTGFDVPNDTPWGSSDFRAYDMDFVNGNEGAEWSNGPALAVNVARANGGFYGCGFYSWQDTVFIGKLGNAYFYDCKVAGQTDFLYGFGTLYIEKSELLLRSCGGGIAAWKGANTSFENGYGVYISDSSVVAANKSIASEIYHSCPLGRPWNALHRSVFMNSYFDASILPAGYVIWSESDARSGENTTMAVYKDYGPGWNVTALEESSKVTTVLTKEEAKEYRQPQDVFMDENGEPNWGWIDGLYL</sequence>
<dbReference type="EMBL" id="JAKWBI020000331">
    <property type="protein sequence ID" value="KAJ2896465.1"/>
    <property type="molecule type" value="Genomic_DNA"/>
</dbReference>
<gene>
    <name evidence="8" type="ORF">MKZ38_005553</name>
</gene>
<dbReference type="EC" id="3.1.1.11" evidence="3"/>
<comment type="similarity">
    <text evidence="2">Belongs to the pectinesterase family.</text>
</comment>
<evidence type="ECO:0000256" key="5">
    <source>
        <dbReference type="ARBA" id="ARBA00023085"/>
    </source>
</evidence>
<accession>A0AAD5RJZ9</accession>
<dbReference type="GO" id="GO:0045490">
    <property type="term" value="P:pectin catabolic process"/>
    <property type="evidence" value="ECO:0007669"/>
    <property type="project" value="TreeGrafter"/>
</dbReference>
<comment type="pathway">
    <text evidence="1">Glycan metabolism; pectin degradation; 2-dehydro-3-deoxy-D-gluconate from pectin: step 1/5.</text>
</comment>
<dbReference type="GO" id="GO:0042545">
    <property type="term" value="P:cell wall modification"/>
    <property type="evidence" value="ECO:0007669"/>
    <property type="project" value="InterPro"/>
</dbReference>
<protein>
    <recommendedName>
        <fullName evidence="3">pectinesterase</fullName>
        <ecNumber evidence="3">3.1.1.11</ecNumber>
    </recommendedName>
</protein>
<evidence type="ECO:0000313" key="8">
    <source>
        <dbReference type="EMBL" id="KAJ2896465.1"/>
    </source>
</evidence>
<name>A0AAD5RJZ9_9PEZI</name>
<evidence type="ECO:0000259" key="7">
    <source>
        <dbReference type="Pfam" id="PF01095"/>
    </source>
</evidence>
<dbReference type="Proteomes" id="UP001201980">
    <property type="component" value="Unassembled WGS sequence"/>
</dbReference>
<keyword evidence="9" id="KW-1185">Reference proteome</keyword>
<dbReference type="InterPro" id="IPR011050">
    <property type="entry name" value="Pectin_lyase_fold/virulence"/>
</dbReference>
<dbReference type="GO" id="GO:0030599">
    <property type="term" value="F:pectinesterase activity"/>
    <property type="evidence" value="ECO:0007669"/>
    <property type="project" value="UniProtKB-EC"/>
</dbReference>
<dbReference type="PANTHER" id="PTHR31321">
    <property type="entry name" value="ACYL-COA THIOESTER HYDROLASE YBHC-RELATED"/>
    <property type="match status" value="1"/>
</dbReference>
<comment type="caution">
    <text evidence="8">The sequence shown here is derived from an EMBL/GenBank/DDBJ whole genome shotgun (WGS) entry which is preliminary data.</text>
</comment>
<feature type="region of interest" description="Disordered" evidence="6">
    <location>
        <begin position="1"/>
        <end position="28"/>
    </location>
</feature>
<dbReference type="AlphaFoldDB" id="A0AAD5RJZ9"/>
<reference evidence="8" key="1">
    <citation type="submission" date="2022-07" db="EMBL/GenBank/DDBJ databases">
        <title>Draft genome sequence of Zalerion maritima ATCC 34329, a (micro)plastics degrading marine fungus.</title>
        <authorList>
            <person name="Paco A."/>
            <person name="Goncalves M.F.M."/>
            <person name="Rocha-Santos T.A.P."/>
            <person name="Alves A."/>
        </authorList>
    </citation>
    <scope>NUCLEOTIDE SEQUENCE</scope>
    <source>
        <strain evidence="8">ATCC 34329</strain>
    </source>
</reference>
<dbReference type="PANTHER" id="PTHR31321:SF137">
    <property type="entry name" value="PECTIN METHYL ESTERASE (EUROFUNG)"/>
    <property type="match status" value="1"/>
</dbReference>
<dbReference type="Gene3D" id="2.160.20.10">
    <property type="entry name" value="Single-stranded right-handed beta-helix, Pectin lyase-like"/>
    <property type="match status" value="1"/>
</dbReference>
<evidence type="ECO:0000256" key="2">
    <source>
        <dbReference type="ARBA" id="ARBA00008891"/>
    </source>
</evidence>
<dbReference type="InterPro" id="IPR012334">
    <property type="entry name" value="Pectin_lyas_fold"/>
</dbReference>
<organism evidence="8 9">
    <name type="scientific">Zalerion maritima</name>
    <dbReference type="NCBI Taxonomy" id="339359"/>
    <lineage>
        <taxon>Eukaryota</taxon>
        <taxon>Fungi</taxon>
        <taxon>Dikarya</taxon>
        <taxon>Ascomycota</taxon>
        <taxon>Pezizomycotina</taxon>
        <taxon>Sordariomycetes</taxon>
        <taxon>Lulworthiomycetidae</taxon>
        <taxon>Lulworthiales</taxon>
        <taxon>Lulworthiaceae</taxon>
        <taxon>Zalerion</taxon>
    </lineage>
</organism>
<evidence type="ECO:0000256" key="4">
    <source>
        <dbReference type="ARBA" id="ARBA00022801"/>
    </source>
</evidence>
<evidence type="ECO:0000256" key="3">
    <source>
        <dbReference type="ARBA" id="ARBA00013229"/>
    </source>
</evidence>
<evidence type="ECO:0000256" key="1">
    <source>
        <dbReference type="ARBA" id="ARBA00005184"/>
    </source>
</evidence>
<feature type="domain" description="Pectinesterase catalytic" evidence="7">
    <location>
        <begin position="266"/>
        <end position="473"/>
    </location>
</feature>
<evidence type="ECO:0000313" key="9">
    <source>
        <dbReference type="Proteomes" id="UP001201980"/>
    </source>
</evidence>
<keyword evidence="4" id="KW-0378">Hydrolase</keyword>
<evidence type="ECO:0000256" key="6">
    <source>
        <dbReference type="SAM" id="MobiDB-lite"/>
    </source>
</evidence>
<dbReference type="SUPFAM" id="SSF51126">
    <property type="entry name" value="Pectin lyase-like"/>
    <property type="match status" value="1"/>
</dbReference>
<dbReference type="Pfam" id="PF01095">
    <property type="entry name" value="Pectinesterase"/>
    <property type="match status" value="1"/>
</dbReference>
<dbReference type="InterPro" id="IPR000070">
    <property type="entry name" value="Pectinesterase_cat"/>
</dbReference>
<keyword evidence="5" id="KW-0063">Aspartyl esterase</keyword>